<evidence type="ECO:0000256" key="2">
    <source>
        <dbReference type="ARBA" id="ARBA00004609"/>
    </source>
</evidence>
<evidence type="ECO:0000256" key="1">
    <source>
        <dbReference type="ARBA" id="ARBA00001947"/>
    </source>
</evidence>
<dbReference type="GO" id="GO:0005737">
    <property type="term" value="C:cytoplasm"/>
    <property type="evidence" value="ECO:0007669"/>
    <property type="project" value="TreeGrafter"/>
</dbReference>
<dbReference type="PANTHER" id="PTHR11533:SF174">
    <property type="entry name" value="PUROMYCIN-SENSITIVE AMINOPEPTIDASE-RELATED"/>
    <property type="match status" value="1"/>
</dbReference>
<evidence type="ECO:0000256" key="8">
    <source>
        <dbReference type="ARBA" id="ARBA00022833"/>
    </source>
</evidence>
<dbReference type="VEuPathDB" id="VectorBase:LDEU014291"/>
<organism evidence="11 12">
    <name type="scientific">Leptotrombidium deliense</name>
    <dbReference type="NCBI Taxonomy" id="299467"/>
    <lineage>
        <taxon>Eukaryota</taxon>
        <taxon>Metazoa</taxon>
        <taxon>Ecdysozoa</taxon>
        <taxon>Arthropoda</taxon>
        <taxon>Chelicerata</taxon>
        <taxon>Arachnida</taxon>
        <taxon>Acari</taxon>
        <taxon>Acariformes</taxon>
        <taxon>Trombidiformes</taxon>
        <taxon>Prostigmata</taxon>
        <taxon>Anystina</taxon>
        <taxon>Parasitengona</taxon>
        <taxon>Trombiculoidea</taxon>
        <taxon>Trombiculidae</taxon>
        <taxon>Leptotrombidium</taxon>
    </lineage>
</organism>
<dbReference type="GO" id="GO:0006508">
    <property type="term" value="P:proteolysis"/>
    <property type="evidence" value="ECO:0007669"/>
    <property type="project" value="UniProtKB-KW"/>
</dbReference>
<keyword evidence="7" id="KW-0378">Hydrolase</keyword>
<comment type="subcellular location">
    <subcellularLocation>
        <location evidence="2">Cell membrane</location>
        <topology evidence="2">Lipid-anchor</topology>
        <topology evidence="2">GPI-anchor</topology>
    </subcellularLocation>
</comment>
<reference evidence="11 12" key="1">
    <citation type="journal article" date="2018" name="Gigascience">
        <title>Genomes of trombidid mites reveal novel predicted allergens and laterally-transferred genes associated with secondary metabolism.</title>
        <authorList>
            <person name="Dong X."/>
            <person name="Chaisiri K."/>
            <person name="Xia D."/>
            <person name="Armstrong S.D."/>
            <person name="Fang Y."/>
            <person name="Donnelly M.J."/>
            <person name="Kadowaki T."/>
            <person name="McGarry J.W."/>
            <person name="Darby A.C."/>
            <person name="Makepeace B.L."/>
        </authorList>
    </citation>
    <scope>NUCLEOTIDE SEQUENCE [LARGE SCALE GENOMIC DNA]</scope>
    <source>
        <strain evidence="11">UoL-UT</strain>
    </source>
</reference>
<dbReference type="PRINTS" id="PR00756">
    <property type="entry name" value="ALADIPTASE"/>
</dbReference>
<sequence length="143" mass="15885">MPVTSVIVSGNESMTSFATTPIMSSYLLCFVIGDYDYVESMSTDGRVKVRVYTRVGKQEEGTFALNIVIKSLDFLQKFLGVNYALPKLDLVGVKDHPAGAMENWGLIVHRESNLYYTEKTAPVSAKITVAYIVAHEVAHQWFG</sequence>
<dbReference type="GO" id="GO:0043171">
    <property type="term" value="P:peptide catabolic process"/>
    <property type="evidence" value="ECO:0007669"/>
    <property type="project" value="TreeGrafter"/>
</dbReference>
<proteinExistence type="inferred from homology"/>
<evidence type="ECO:0000256" key="4">
    <source>
        <dbReference type="ARBA" id="ARBA00022438"/>
    </source>
</evidence>
<evidence type="ECO:0000256" key="5">
    <source>
        <dbReference type="ARBA" id="ARBA00022670"/>
    </source>
</evidence>
<keyword evidence="8" id="KW-0862">Zinc</keyword>
<dbReference type="InterPro" id="IPR050344">
    <property type="entry name" value="Peptidase_M1_aminopeptidases"/>
</dbReference>
<feature type="domain" description="Peptidase M1 membrane alanine aminopeptidase" evidence="10">
    <location>
        <begin position="63"/>
        <end position="143"/>
    </location>
</feature>
<dbReference type="AlphaFoldDB" id="A0A443QK42"/>
<dbReference type="SUPFAM" id="SSF55486">
    <property type="entry name" value="Metalloproteases ('zincins'), catalytic domain"/>
    <property type="match status" value="1"/>
</dbReference>
<protein>
    <submittedName>
        <fullName evidence="11">Puromycin-sensitive aminopeptidase-like protein</fullName>
    </submittedName>
</protein>
<dbReference type="InterPro" id="IPR027268">
    <property type="entry name" value="Peptidase_M4/M1_CTD_sf"/>
</dbReference>
<dbReference type="InterPro" id="IPR001930">
    <property type="entry name" value="Peptidase_M1"/>
</dbReference>
<keyword evidence="5" id="KW-0645">Protease</keyword>
<dbReference type="GO" id="GO:0008270">
    <property type="term" value="F:zinc ion binding"/>
    <property type="evidence" value="ECO:0007669"/>
    <property type="project" value="InterPro"/>
</dbReference>
<evidence type="ECO:0000256" key="7">
    <source>
        <dbReference type="ARBA" id="ARBA00022801"/>
    </source>
</evidence>
<evidence type="ECO:0000313" key="12">
    <source>
        <dbReference type="Proteomes" id="UP000288716"/>
    </source>
</evidence>
<dbReference type="InterPro" id="IPR014782">
    <property type="entry name" value="Peptidase_M1_dom"/>
</dbReference>
<dbReference type="GO" id="GO:0005615">
    <property type="term" value="C:extracellular space"/>
    <property type="evidence" value="ECO:0007669"/>
    <property type="project" value="TreeGrafter"/>
</dbReference>
<feature type="non-terminal residue" evidence="11">
    <location>
        <position position="143"/>
    </location>
</feature>
<dbReference type="PANTHER" id="PTHR11533">
    <property type="entry name" value="PROTEASE M1 ZINC METALLOPROTEASE"/>
    <property type="match status" value="1"/>
</dbReference>
<dbReference type="InterPro" id="IPR042097">
    <property type="entry name" value="Aminopeptidase_N-like_N_sf"/>
</dbReference>
<dbReference type="GO" id="GO:0070006">
    <property type="term" value="F:metalloaminopeptidase activity"/>
    <property type="evidence" value="ECO:0007669"/>
    <property type="project" value="TreeGrafter"/>
</dbReference>
<evidence type="ECO:0000259" key="10">
    <source>
        <dbReference type="Pfam" id="PF01433"/>
    </source>
</evidence>
<evidence type="ECO:0000256" key="6">
    <source>
        <dbReference type="ARBA" id="ARBA00022723"/>
    </source>
</evidence>
<dbReference type="OrthoDB" id="6749331at2759"/>
<evidence type="ECO:0000256" key="3">
    <source>
        <dbReference type="ARBA" id="ARBA00010136"/>
    </source>
</evidence>
<evidence type="ECO:0000313" key="11">
    <source>
        <dbReference type="EMBL" id="RWS03349.1"/>
    </source>
</evidence>
<dbReference type="GO" id="GO:0042277">
    <property type="term" value="F:peptide binding"/>
    <property type="evidence" value="ECO:0007669"/>
    <property type="project" value="TreeGrafter"/>
</dbReference>
<name>A0A443QK42_9ACAR</name>
<dbReference type="Proteomes" id="UP000288716">
    <property type="component" value="Unassembled WGS sequence"/>
</dbReference>
<dbReference type="Gene3D" id="1.10.390.10">
    <property type="entry name" value="Neutral Protease Domain 2"/>
    <property type="match status" value="1"/>
</dbReference>
<gene>
    <name evidence="11" type="ORF">B4U80_04168</name>
</gene>
<dbReference type="STRING" id="299467.A0A443QK42"/>
<evidence type="ECO:0000256" key="9">
    <source>
        <dbReference type="ARBA" id="ARBA00023049"/>
    </source>
</evidence>
<dbReference type="EMBL" id="NCKV01054841">
    <property type="protein sequence ID" value="RWS03349.1"/>
    <property type="molecule type" value="Genomic_DNA"/>
</dbReference>
<keyword evidence="4 11" id="KW-0031">Aminopeptidase</keyword>
<dbReference type="Pfam" id="PF01433">
    <property type="entry name" value="Peptidase_M1"/>
    <property type="match status" value="1"/>
</dbReference>
<accession>A0A443QK42</accession>
<keyword evidence="12" id="KW-1185">Reference proteome</keyword>
<dbReference type="Gene3D" id="2.60.40.1730">
    <property type="entry name" value="tricorn interacting facor f3 domain"/>
    <property type="match status" value="1"/>
</dbReference>
<dbReference type="SUPFAM" id="SSF63737">
    <property type="entry name" value="Leukotriene A4 hydrolase N-terminal domain"/>
    <property type="match status" value="1"/>
</dbReference>
<keyword evidence="6" id="KW-0479">Metal-binding</keyword>
<comment type="cofactor">
    <cofactor evidence="1">
        <name>Zn(2+)</name>
        <dbReference type="ChEBI" id="CHEBI:29105"/>
    </cofactor>
</comment>
<keyword evidence="9" id="KW-0482">Metalloprotease</keyword>
<comment type="caution">
    <text evidence="11">The sequence shown here is derived from an EMBL/GenBank/DDBJ whole genome shotgun (WGS) entry which is preliminary data.</text>
</comment>
<dbReference type="GO" id="GO:0005886">
    <property type="term" value="C:plasma membrane"/>
    <property type="evidence" value="ECO:0007669"/>
    <property type="project" value="UniProtKB-SubCell"/>
</dbReference>
<comment type="similarity">
    <text evidence="3">Belongs to the peptidase M1 family.</text>
</comment>